<accession>A0A8J2RD73</accession>
<sequence>MARFGSTLSVGMLILTVFTCSTSTQTVDERLQQFTTSFMQFKRVVETKVTRLESKNTQLEALIEQKDKQYELLAAKVAQLELSLQNEQASLVSNTKAATIHTEEVITVTNGEKDGRWGRLESCPTGSRAVGYQTQNKFEALFEDVDETGLNMLVIFCDDPLQTKISSPVGFLGDWQPIRECVAGSYMKSFRMRVSPAGQLSDRNTTDNTAINNIRFTCSNGRELRSEGNTGGTWGDYSAECLDGICGMETRFRPDGGLLVDNTALNDVRFTCCTPDDLELFTE</sequence>
<gene>
    <name evidence="3" type="ORF">DGAL_LOCUS1479</name>
</gene>
<dbReference type="PANTHER" id="PTHR18841">
    <property type="entry name" value="VITELLINE MEMBRANE OUTER LAYER PROTEIN I-RELATED"/>
    <property type="match status" value="1"/>
</dbReference>
<evidence type="ECO:0000313" key="3">
    <source>
        <dbReference type="EMBL" id="CAH0099345.1"/>
    </source>
</evidence>
<keyword evidence="2" id="KW-0732">Signal</keyword>
<dbReference type="InterPro" id="IPR005515">
    <property type="entry name" value="VOMI"/>
</dbReference>
<protein>
    <submittedName>
        <fullName evidence="3">Uncharacterized protein</fullName>
    </submittedName>
</protein>
<comment type="caution">
    <text evidence="3">The sequence shown here is derived from an EMBL/GenBank/DDBJ whole genome shotgun (WGS) entry which is preliminary data.</text>
</comment>
<dbReference type="Pfam" id="PF03762">
    <property type="entry name" value="VOMI"/>
    <property type="match status" value="1"/>
</dbReference>
<reference evidence="3" key="1">
    <citation type="submission" date="2021-11" db="EMBL/GenBank/DDBJ databases">
        <authorList>
            <person name="Schell T."/>
        </authorList>
    </citation>
    <scope>NUCLEOTIDE SEQUENCE</scope>
    <source>
        <strain evidence="3">M5</strain>
    </source>
</reference>
<feature type="signal peptide" evidence="2">
    <location>
        <begin position="1"/>
        <end position="24"/>
    </location>
</feature>
<name>A0A8J2RD73_9CRUS</name>
<organism evidence="3 4">
    <name type="scientific">Daphnia galeata</name>
    <dbReference type="NCBI Taxonomy" id="27404"/>
    <lineage>
        <taxon>Eukaryota</taxon>
        <taxon>Metazoa</taxon>
        <taxon>Ecdysozoa</taxon>
        <taxon>Arthropoda</taxon>
        <taxon>Crustacea</taxon>
        <taxon>Branchiopoda</taxon>
        <taxon>Diplostraca</taxon>
        <taxon>Cladocera</taxon>
        <taxon>Anomopoda</taxon>
        <taxon>Daphniidae</taxon>
        <taxon>Daphnia</taxon>
    </lineage>
</organism>
<keyword evidence="4" id="KW-1185">Reference proteome</keyword>
<dbReference type="EMBL" id="CAKKLH010000017">
    <property type="protein sequence ID" value="CAH0099345.1"/>
    <property type="molecule type" value="Genomic_DNA"/>
</dbReference>
<evidence type="ECO:0000256" key="1">
    <source>
        <dbReference type="SAM" id="Coils"/>
    </source>
</evidence>
<evidence type="ECO:0000256" key="2">
    <source>
        <dbReference type="SAM" id="SignalP"/>
    </source>
</evidence>
<keyword evidence="1" id="KW-0175">Coiled coil</keyword>
<dbReference type="Proteomes" id="UP000789390">
    <property type="component" value="Unassembled WGS sequence"/>
</dbReference>
<dbReference type="PANTHER" id="PTHR18841:SF0">
    <property type="entry name" value="VITELLINE MEMBRANE OUTER LAYER 1 HOMOLOG A-RELATED"/>
    <property type="match status" value="1"/>
</dbReference>
<dbReference type="AlphaFoldDB" id="A0A8J2RD73"/>
<dbReference type="Gene3D" id="2.100.10.20">
    <property type="entry name" value="Vitelline membrane outer layer protein I (VOMI)"/>
    <property type="match status" value="1"/>
</dbReference>
<proteinExistence type="predicted"/>
<evidence type="ECO:0000313" key="4">
    <source>
        <dbReference type="Proteomes" id="UP000789390"/>
    </source>
</evidence>
<dbReference type="InterPro" id="IPR036706">
    <property type="entry name" value="VOMI_sf"/>
</dbReference>
<feature type="chain" id="PRO_5035241980" evidence="2">
    <location>
        <begin position="25"/>
        <end position="283"/>
    </location>
</feature>
<dbReference type="OrthoDB" id="6344411at2759"/>
<feature type="coiled-coil region" evidence="1">
    <location>
        <begin position="42"/>
        <end position="90"/>
    </location>
</feature>
<dbReference type="SUPFAM" id="SSF51092">
    <property type="entry name" value="Vitelline membrane outer protein-I (VMO-I)"/>
    <property type="match status" value="1"/>
</dbReference>
<dbReference type="GO" id="GO:0005615">
    <property type="term" value="C:extracellular space"/>
    <property type="evidence" value="ECO:0007669"/>
    <property type="project" value="TreeGrafter"/>
</dbReference>